<organism evidence="2 3">
    <name type="scientific">Setomelanomma holmii</name>
    <dbReference type="NCBI Taxonomy" id="210430"/>
    <lineage>
        <taxon>Eukaryota</taxon>
        <taxon>Fungi</taxon>
        <taxon>Dikarya</taxon>
        <taxon>Ascomycota</taxon>
        <taxon>Pezizomycotina</taxon>
        <taxon>Dothideomycetes</taxon>
        <taxon>Pleosporomycetidae</taxon>
        <taxon>Pleosporales</taxon>
        <taxon>Pleosporineae</taxon>
        <taxon>Phaeosphaeriaceae</taxon>
        <taxon>Setomelanomma</taxon>
    </lineage>
</organism>
<evidence type="ECO:0000313" key="2">
    <source>
        <dbReference type="EMBL" id="KAF2028813.1"/>
    </source>
</evidence>
<comment type="caution">
    <text evidence="2">The sequence shown here is derived from an EMBL/GenBank/DDBJ whole genome shotgun (WGS) entry which is preliminary data.</text>
</comment>
<name>A0A9P4H606_9PLEO</name>
<feature type="compositionally biased region" description="Basic and acidic residues" evidence="1">
    <location>
        <begin position="156"/>
        <end position="189"/>
    </location>
</feature>
<reference evidence="2" key="1">
    <citation type="journal article" date="2020" name="Stud. Mycol.">
        <title>101 Dothideomycetes genomes: a test case for predicting lifestyles and emergence of pathogens.</title>
        <authorList>
            <person name="Haridas S."/>
            <person name="Albert R."/>
            <person name="Binder M."/>
            <person name="Bloem J."/>
            <person name="Labutti K."/>
            <person name="Salamov A."/>
            <person name="Andreopoulos B."/>
            <person name="Baker S."/>
            <person name="Barry K."/>
            <person name="Bills G."/>
            <person name="Bluhm B."/>
            <person name="Cannon C."/>
            <person name="Castanera R."/>
            <person name="Culley D."/>
            <person name="Daum C."/>
            <person name="Ezra D."/>
            <person name="Gonzalez J."/>
            <person name="Henrissat B."/>
            <person name="Kuo A."/>
            <person name="Liang C."/>
            <person name="Lipzen A."/>
            <person name="Lutzoni F."/>
            <person name="Magnuson J."/>
            <person name="Mondo S."/>
            <person name="Nolan M."/>
            <person name="Ohm R."/>
            <person name="Pangilinan J."/>
            <person name="Park H.-J."/>
            <person name="Ramirez L."/>
            <person name="Alfaro M."/>
            <person name="Sun H."/>
            <person name="Tritt A."/>
            <person name="Yoshinaga Y."/>
            <person name="Zwiers L.-H."/>
            <person name="Turgeon B."/>
            <person name="Goodwin S."/>
            <person name="Spatafora J."/>
            <person name="Crous P."/>
            <person name="Grigoriev I."/>
        </authorList>
    </citation>
    <scope>NUCLEOTIDE SEQUENCE</scope>
    <source>
        <strain evidence="2">CBS 110217</strain>
    </source>
</reference>
<gene>
    <name evidence="2" type="ORF">EK21DRAFT_113505</name>
</gene>
<dbReference type="EMBL" id="ML978208">
    <property type="protein sequence ID" value="KAF2028813.1"/>
    <property type="molecule type" value="Genomic_DNA"/>
</dbReference>
<evidence type="ECO:0000313" key="3">
    <source>
        <dbReference type="Proteomes" id="UP000799777"/>
    </source>
</evidence>
<protein>
    <submittedName>
        <fullName evidence="2">Uncharacterized protein</fullName>
    </submittedName>
</protein>
<sequence length="205" mass="23494">MQPAYVIKKDPKEEKAKQVETELNIINTIKRLEGAMDVWRVKSAQLKTDRERQLDEIKDAPTRDLTIFFEQDRMDALAMITSINAGQVLLLGEFEKEFKAEWKQKKGQTLEKRGPFLHSKNEELKKFETAYQKAMDKASAEFDRTWLTDNDEVEDEKMGDKDVGGKKEDKDMEERKGEKKESEGGDNHEGPAGSAEDASGKHAER</sequence>
<dbReference type="AlphaFoldDB" id="A0A9P4H606"/>
<evidence type="ECO:0000256" key="1">
    <source>
        <dbReference type="SAM" id="MobiDB-lite"/>
    </source>
</evidence>
<accession>A0A9P4H606</accession>
<proteinExistence type="predicted"/>
<keyword evidence="3" id="KW-1185">Reference proteome</keyword>
<feature type="region of interest" description="Disordered" evidence="1">
    <location>
        <begin position="138"/>
        <end position="205"/>
    </location>
</feature>
<dbReference type="Proteomes" id="UP000799777">
    <property type="component" value="Unassembled WGS sequence"/>
</dbReference>